<dbReference type="SUPFAM" id="SSF111331">
    <property type="entry name" value="NAD kinase/diacylglycerol kinase-like"/>
    <property type="match status" value="1"/>
</dbReference>
<dbReference type="KEGG" id="rba:RB11262"/>
<protein>
    <recommendedName>
        <fullName evidence="12">DAGKc domain-containing protein</fullName>
    </recommendedName>
</protein>
<evidence type="ECO:0000256" key="6">
    <source>
        <dbReference type="ARBA" id="ARBA00022777"/>
    </source>
</evidence>
<evidence type="ECO:0000256" key="1">
    <source>
        <dbReference type="ARBA" id="ARBA00001946"/>
    </source>
</evidence>
<dbReference type="PANTHER" id="PTHR12358">
    <property type="entry name" value="SPHINGOSINE KINASE"/>
    <property type="match status" value="1"/>
</dbReference>
<dbReference type="InterPro" id="IPR017438">
    <property type="entry name" value="ATP-NAD_kinase_N"/>
</dbReference>
<keyword evidence="14" id="KW-1185">Reference proteome</keyword>
<keyword evidence="5" id="KW-0547">Nucleotide-binding</keyword>
<dbReference type="GO" id="GO:0016301">
    <property type="term" value="F:kinase activity"/>
    <property type="evidence" value="ECO:0007669"/>
    <property type="project" value="UniProtKB-KW"/>
</dbReference>
<keyword evidence="11" id="KW-1208">Phospholipid metabolism</keyword>
<dbReference type="Pfam" id="PF19279">
    <property type="entry name" value="YegS_C"/>
    <property type="match status" value="1"/>
</dbReference>
<keyword evidence="7" id="KW-0067">ATP-binding</keyword>
<dbReference type="GO" id="GO:0005524">
    <property type="term" value="F:ATP binding"/>
    <property type="evidence" value="ECO:0007669"/>
    <property type="project" value="UniProtKB-KW"/>
</dbReference>
<reference evidence="13 14" key="1">
    <citation type="journal article" date="2003" name="Proc. Natl. Acad. Sci. U.S.A.">
        <title>Complete genome sequence of the marine planctomycete Pirellula sp. strain 1.</title>
        <authorList>
            <person name="Gloeckner F.O."/>
            <person name="Kube M."/>
            <person name="Bauer M."/>
            <person name="Teeling H."/>
            <person name="Lombardot T."/>
            <person name="Ludwig W."/>
            <person name="Gade D."/>
            <person name="Beck A."/>
            <person name="Borzym K."/>
            <person name="Heitmann K."/>
            <person name="Rabus R."/>
            <person name="Schlesner H."/>
            <person name="Amann R."/>
            <person name="Reinhardt R."/>
        </authorList>
    </citation>
    <scope>NUCLEOTIDE SEQUENCE [LARGE SCALE GENOMIC DNA]</scope>
    <source>
        <strain evidence="14">DSM 10527 / NCIMB 13988 / SH1</strain>
    </source>
</reference>
<proteinExistence type="predicted"/>
<evidence type="ECO:0000259" key="12">
    <source>
        <dbReference type="PROSITE" id="PS50146"/>
    </source>
</evidence>
<dbReference type="PANTHER" id="PTHR12358:SF106">
    <property type="entry name" value="LIPID KINASE YEGS"/>
    <property type="match status" value="1"/>
</dbReference>
<comment type="cofactor">
    <cofactor evidence="1">
        <name>Mg(2+)</name>
        <dbReference type="ChEBI" id="CHEBI:18420"/>
    </cofactor>
</comment>
<keyword evidence="3" id="KW-0808">Transferase</keyword>
<dbReference type="HOGENOM" id="CLU_045532_1_1_0"/>
<dbReference type="GO" id="GO:0008654">
    <property type="term" value="P:phospholipid biosynthetic process"/>
    <property type="evidence" value="ECO:0007669"/>
    <property type="project" value="UniProtKB-KW"/>
</dbReference>
<evidence type="ECO:0000256" key="8">
    <source>
        <dbReference type="ARBA" id="ARBA00022842"/>
    </source>
</evidence>
<organism evidence="13 14">
    <name type="scientific">Rhodopirellula baltica (strain DSM 10527 / NCIMB 13988 / SH1)</name>
    <dbReference type="NCBI Taxonomy" id="243090"/>
    <lineage>
        <taxon>Bacteria</taxon>
        <taxon>Pseudomonadati</taxon>
        <taxon>Planctomycetota</taxon>
        <taxon>Planctomycetia</taxon>
        <taxon>Pirellulales</taxon>
        <taxon>Pirellulaceae</taxon>
        <taxon>Rhodopirellula</taxon>
    </lineage>
</organism>
<dbReference type="OrthoDB" id="142078at2"/>
<dbReference type="InterPro" id="IPR005218">
    <property type="entry name" value="Diacylglycerol/lipid_kinase"/>
</dbReference>
<accession>Q7UEL6</accession>
<evidence type="ECO:0000256" key="3">
    <source>
        <dbReference type="ARBA" id="ARBA00022679"/>
    </source>
</evidence>
<dbReference type="EnsemblBacteria" id="CAD79019">
    <property type="protein sequence ID" value="CAD79019"/>
    <property type="gene ID" value="RB11262"/>
</dbReference>
<dbReference type="Pfam" id="PF00781">
    <property type="entry name" value="DAGK_cat"/>
    <property type="match status" value="1"/>
</dbReference>
<evidence type="ECO:0000313" key="14">
    <source>
        <dbReference type="Proteomes" id="UP000001025"/>
    </source>
</evidence>
<dbReference type="EMBL" id="BX294153">
    <property type="protein sequence ID" value="CAD79019.1"/>
    <property type="molecule type" value="Genomic_DNA"/>
</dbReference>
<evidence type="ECO:0000256" key="5">
    <source>
        <dbReference type="ARBA" id="ARBA00022741"/>
    </source>
</evidence>
<dbReference type="Gene3D" id="3.40.50.10330">
    <property type="entry name" value="Probable inorganic polyphosphate/atp-NAD kinase, domain 1"/>
    <property type="match status" value="1"/>
</dbReference>
<evidence type="ECO:0000313" key="13">
    <source>
        <dbReference type="EMBL" id="CAD79019.1"/>
    </source>
</evidence>
<dbReference type="PATRIC" id="fig|243090.15.peg.5458"/>
<dbReference type="InParanoid" id="Q7UEL6"/>
<evidence type="ECO:0000256" key="11">
    <source>
        <dbReference type="ARBA" id="ARBA00023264"/>
    </source>
</evidence>
<dbReference type="Proteomes" id="UP000001025">
    <property type="component" value="Chromosome"/>
</dbReference>
<sequence>MAKPSKLVPPLLIVAIRIPMNSSVSILCNPHASGWDRCRDDLERSASERGHDLVKLDPDDHWLDQIRNNSPQRLCIFGGDGTLSKVVQKLDHEKMLDRFELGLIPGGTGNDFARSIGMHGLPWRDAYATATEQPATPIDLIDIRNGSAHLIINAATAGFGGLVSGEVSSADKQRWGSMAYWITAVTHLTSLPKYSLELTFQDDTQAKFEVFGLAVASGRYVGGGFPVAPEATVNDGLLDVTVVPVMPVSELLAAGVDTTFGWYHESGRIATFTARWVRVESTPPLPYSLDGETEQSDGVEFSVRPAAMRVACHSEAVGVQSPGAFQTATQP</sequence>
<keyword evidence="10" id="KW-0594">Phospholipid biosynthesis</keyword>
<dbReference type="NCBIfam" id="TIGR00147">
    <property type="entry name" value="YegS/Rv2252/BmrU family lipid kinase"/>
    <property type="match status" value="1"/>
</dbReference>
<dbReference type="InterPro" id="IPR050187">
    <property type="entry name" value="Lipid_Phosphate_FormReg"/>
</dbReference>
<dbReference type="Gene3D" id="2.60.200.40">
    <property type="match status" value="1"/>
</dbReference>
<evidence type="ECO:0000256" key="2">
    <source>
        <dbReference type="ARBA" id="ARBA00022516"/>
    </source>
</evidence>
<dbReference type="InterPro" id="IPR016064">
    <property type="entry name" value="NAD/diacylglycerol_kinase_sf"/>
</dbReference>
<keyword evidence="6" id="KW-0418">Kinase</keyword>
<keyword evidence="9" id="KW-0443">Lipid metabolism</keyword>
<dbReference type="STRING" id="243090.RB11262"/>
<keyword evidence="2" id="KW-0444">Lipid biosynthesis</keyword>
<gene>
    <name evidence="13" type="ordered locus">RB11262</name>
</gene>
<dbReference type="FunCoup" id="Q7UEL6">
    <property type="interactions" value="357"/>
</dbReference>
<dbReference type="InterPro" id="IPR045540">
    <property type="entry name" value="YegS/DAGK_C"/>
</dbReference>
<name>Q7UEL6_RHOBA</name>
<evidence type="ECO:0000256" key="9">
    <source>
        <dbReference type="ARBA" id="ARBA00023098"/>
    </source>
</evidence>
<dbReference type="InterPro" id="IPR001206">
    <property type="entry name" value="Diacylglycerol_kinase_cat_dom"/>
</dbReference>
<keyword evidence="8" id="KW-0460">Magnesium</keyword>
<feature type="domain" description="DAGKc" evidence="12">
    <location>
        <begin position="19"/>
        <end position="147"/>
    </location>
</feature>
<dbReference type="PROSITE" id="PS50146">
    <property type="entry name" value="DAGK"/>
    <property type="match status" value="1"/>
</dbReference>
<dbReference type="GO" id="GO:0046872">
    <property type="term" value="F:metal ion binding"/>
    <property type="evidence" value="ECO:0007669"/>
    <property type="project" value="UniProtKB-KW"/>
</dbReference>
<dbReference type="AlphaFoldDB" id="Q7UEL6"/>
<keyword evidence="4" id="KW-0479">Metal-binding</keyword>
<evidence type="ECO:0000256" key="7">
    <source>
        <dbReference type="ARBA" id="ARBA00022840"/>
    </source>
</evidence>
<evidence type="ECO:0000256" key="4">
    <source>
        <dbReference type="ARBA" id="ARBA00022723"/>
    </source>
</evidence>
<dbReference type="eggNOG" id="COG1597">
    <property type="taxonomic scope" value="Bacteria"/>
</dbReference>
<evidence type="ECO:0000256" key="10">
    <source>
        <dbReference type="ARBA" id="ARBA00023209"/>
    </source>
</evidence>